<dbReference type="InterPro" id="IPR025662">
    <property type="entry name" value="Sigma_54_int_dom_ATP-bd_1"/>
</dbReference>
<dbReference type="InterPro" id="IPR002078">
    <property type="entry name" value="Sigma_54_int"/>
</dbReference>
<dbReference type="InterPro" id="IPR003593">
    <property type="entry name" value="AAA+_ATPase"/>
</dbReference>
<dbReference type="Gene3D" id="1.10.8.60">
    <property type="match status" value="1"/>
</dbReference>
<dbReference type="InterPro" id="IPR025944">
    <property type="entry name" value="Sigma_54_int_dom_CS"/>
</dbReference>
<dbReference type="InterPro" id="IPR009057">
    <property type="entry name" value="Homeodomain-like_sf"/>
</dbReference>
<keyword evidence="3" id="KW-0805">Transcription regulation</keyword>
<dbReference type="InterPro" id="IPR027417">
    <property type="entry name" value="P-loop_NTPase"/>
</dbReference>
<name>A0A2H0LS50_9BACT</name>
<dbReference type="Pfam" id="PF00158">
    <property type="entry name" value="Sigma54_activat"/>
    <property type="match status" value="1"/>
</dbReference>
<sequence>MLPKTESKNFGLIGASAAIKKVQTLVNKVAPFDAPVLIEGESGTGKELVAKGIHFSGPRKNKEFVVVNCSAFPDQLLESELFGHMRGSFTGAIAEKKGLFEIADQGTFFLDEVGDMSPALQVKLLRVLQEGIFMKVGGTSSVQVNVRIIAATNKDLKDAVAAKQFREDLYFRLNVMHIKLPPLRQRVEDIPLLVDYISQKIAQRNEQPVKTVSPKALRLLTQYSWPGNVRELENELEKAYVFSDEKMISESCFLHLNSQTGGAQKSEKNLKEKTPRSLKERKKMMVSKLEKSMIEEALREAKGNQTKASKQLGISRQDLIRKIHLYNIS</sequence>
<comment type="caution">
    <text evidence="6">The sequence shown here is derived from an EMBL/GenBank/DDBJ whole genome shotgun (WGS) entry which is preliminary data.</text>
</comment>
<reference evidence="6 7" key="1">
    <citation type="submission" date="2017-09" db="EMBL/GenBank/DDBJ databases">
        <title>Depth-based differentiation of microbial function through sediment-hosted aquifers and enrichment of novel symbionts in the deep terrestrial subsurface.</title>
        <authorList>
            <person name="Probst A.J."/>
            <person name="Ladd B."/>
            <person name="Jarett J.K."/>
            <person name="Geller-Mcgrath D.E."/>
            <person name="Sieber C.M."/>
            <person name="Emerson J.B."/>
            <person name="Anantharaman K."/>
            <person name="Thomas B.C."/>
            <person name="Malmstrom R."/>
            <person name="Stieglmeier M."/>
            <person name="Klingl A."/>
            <person name="Woyke T."/>
            <person name="Ryan C.M."/>
            <person name="Banfield J.F."/>
        </authorList>
    </citation>
    <scope>NUCLEOTIDE SEQUENCE [LARGE SCALE GENOMIC DNA]</scope>
    <source>
        <strain evidence="6">CG11_big_fil_rev_8_21_14_0_20_45_26</strain>
    </source>
</reference>
<dbReference type="InterPro" id="IPR058031">
    <property type="entry name" value="AAA_lid_NorR"/>
</dbReference>
<dbReference type="Pfam" id="PF25601">
    <property type="entry name" value="AAA_lid_14"/>
    <property type="match status" value="1"/>
</dbReference>
<keyword evidence="4" id="KW-0804">Transcription</keyword>
<dbReference type="GO" id="GO:0043565">
    <property type="term" value="F:sequence-specific DNA binding"/>
    <property type="evidence" value="ECO:0007669"/>
    <property type="project" value="InterPro"/>
</dbReference>
<dbReference type="EMBL" id="PCVY01000016">
    <property type="protein sequence ID" value="PIQ87218.1"/>
    <property type="molecule type" value="Genomic_DNA"/>
</dbReference>
<dbReference type="FunFam" id="3.40.50.300:FF:000006">
    <property type="entry name" value="DNA-binding transcriptional regulator NtrC"/>
    <property type="match status" value="1"/>
</dbReference>
<evidence type="ECO:0000313" key="6">
    <source>
        <dbReference type="EMBL" id="PIQ87218.1"/>
    </source>
</evidence>
<dbReference type="AlphaFoldDB" id="A0A2H0LS50"/>
<keyword evidence="2" id="KW-0067">ATP-binding</keyword>
<feature type="domain" description="Sigma-54 factor interaction" evidence="5">
    <location>
        <begin position="12"/>
        <end position="241"/>
    </location>
</feature>
<evidence type="ECO:0000313" key="7">
    <source>
        <dbReference type="Proteomes" id="UP000230859"/>
    </source>
</evidence>
<dbReference type="PRINTS" id="PR01590">
    <property type="entry name" value="HTHFIS"/>
</dbReference>
<dbReference type="InterPro" id="IPR002197">
    <property type="entry name" value="HTH_Fis"/>
</dbReference>
<dbReference type="CDD" id="cd00009">
    <property type="entry name" value="AAA"/>
    <property type="match status" value="1"/>
</dbReference>
<evidence type="ECO:0000256" key="4">
    <source>
        <dbReference type="ARBA" id="ARBA00023163"/>
    </source>
</evidence>
<dbReference type="PROSITE" id="PS00688">
    <property type="entry name" value="SIGMA54_INTERACT_3"/>
    <property type="match status" value="1"/>
</dbReference>
<dbReference type="Gene3D" id="1.10.10.60">
    <property type="entry name" value="Homeodomain-like"/>
    <property type="match status" value="1"/>
</dbReference>
<dbReference type="PANTHER" id="PTHR32071">
    <property type="entry name" value="TRANSCRIPTIONAL REGULATORY PROTEIN"/>
    <property type="match status" value="1"/>
</dbReference>
<dbReference type="Proteomes" id="UP000230859">
    <property type="component" value="Unassembled WGS sequence"/>
</dbReference>
<dbReference type="Gene3D" id="3.40.50.300">
    <property type="entry name" value="P-loop containing nucleotide triphosphate hydrolases"/>
    <property type="match status" value="1"/>
</dbReference>
<dbReference type="Pfam" id="PF02954">
    <property type="entry name" value="HTH_8"/>
    <property type="match status" value="1"/>
</dbReference>
<evidence type="ECO:0000259" key="5">
    <source>
        <dbReference type="PROSITE" id="PS50045"/>
    </source>
</evidence>
<accession>A0A2H0LS50</accession>
<evidence type="ECO:0000256" key="3">
    <source>
        <dbReference type="ARBA" id="ARBA00023015"/>
    </source>
</evidence>
<gene>
    <name evidence="6" type="ORF">COV74_01470</name>
</gene>
<dbReference type="PROSITE" id="PS50045">
    <property type="entry name" value="SIGMA54_INTERACT_4"/>
    <property type="match status" value="1"/>
</dbReference>
<dbReference type="SMART" id="SM00382">
    <property type="entry name" value="AAA"/>
    <property type="match status" value="1"/>
</dbReference>
<proteinExistence type="predicted"/>
<protein>
    <recommendedName>
        <fullName evidence="5">Sigma-54 factor interaction domain-containing protein</fullName>
    </recommendedName>
</protein>
<dbReference type="SUPFAM" id="SSF52540">
    <property type="entry name" value="P-loop containing nucleoside triphosphate hydrolases"/>
    <property type="match status" value="1"/>
</dbReference>
<dbReference type="SUPFAM" id="SSF46689">
    <property type="entry name" value="Homeodomain-like"/>
    <property type="match status" value="1"/>
</dbReference>
<dbReference type="GO" id="GO:0006355">
    <property type="term" value="P:regulation of DNA-templated transcription"/>
    <property type="evidence" value="ECO:0007669"/>
    <property type="project" value="InterPro"/>
</dbReference>
<dbReference type="PROSITE" id="PS00675">
    <property type="entry name" value="SIGMA54_INTERACT_1"/>
    <property type="match status" value="1"/>
</dbReference>
<evidence type="ECO:0000256" key="2">
    <source>
        <dbReference type="ARBA" id="ARBA00022840"/>
    </source>
</evidence>
<keyword evidence="1" id="KW-0547">Nucleotide-binding</keyword>
<evidence type="ECO:0000256" key="1">
    <source>
        <dbReference type="ARBA" id="ARBA00022741"/>
    </source>
</evidence>
<organism evidence="6 7">
    <name type="scientific">Candidatus Abzuiibacterium crystallinum</name>
    <dbReference type="NCBI Taxonomy" id="1974748"/>
    <lineage>
        <taxon>Bacteria</taxon>
        <taxon>Pseudomonadati</taxon>
        <taxon>Candidatus Omnitrophota</taxon>
        <taxon>Candidatus Abzuiibacterium</taxon>
    </lineage>
</organism>
<dbReference type="GO" id="GO:0005524">
    <property type="term" value="F:ATP binding"/>
    <property type="evidence" value="ECO:0007669"/>
    <property type="project" value="UniProtKB-KW"/>
</dbReference>